<name>A0A8H3W4E8_9PEZI</name>
<evidence type="ECO:0000256" key="1">
    <source>
        <dbReference type="SAM" id="Coils"/>
    </source>
</evidence>
<keyword evidence="4" id="KW-1185">Reference proteome</keyword>
<keyword evidence="1" id="KW-0175">Coiled coil</keyword>
<feature type="region of interest" description="Disordered" evidence="2">
    <location>
        <begin position="1"/>
        <end position="25"/>
    </location>
</feature>
<protein>
    <submittedName>
        <fullName evidence="3">Uncharacterized protein</fullName>
    </submittedName>
</protein>
<evidence type="ECO:0000313" key="4">
    <source>
        <dbReference type="Proteomes" id="UP000434172"/>
    </source>
</evidence>
<reference evidence="3 4" key="1">
    <citation type="submission" date="2019-12" db="EMBL/GenBank/DDBJ databases">
        <title>A genome sequence resource for the geographically widespread anthracnose pathogen Colletotrichum asianum.</title>
        <authorList>
            <person name="Meng Y."/>
        </authorList>
    </citation>
    <scope>NUCLEOTIDE SEQUENCE [LARGE SCALE GENOMIC DNA]</scope>
    <source>
        <strain evidence="3 4">ICMP 18580</strain>
    </source>
</reference>
<accession>A0A8H3W4E8</accession>
<evidence type="ECO:0000313" key="3">
    <source>
        <dbReference type="EMBL" id="KAF0319829.1"/>
    </source>
</evidence>
<sequence length="534" mass="60772">MAHKRLPQTSETQEKMLGSGDSTIETRTDQISKLTKNVSDLEDSLRQKDSLIADAKAETTQAMNDRLYYHNCLIRVTASEALHNECVDNLEKQVAGLEEARDGYKAEVAQLRQDLEMEKQIHDREMQDLEKSHHREKELYKAQLTTARMSVRTLKTEHAKAIKDAQAEHQRQLTSQTETHQAVVGEFEREIIRLRSEGQTLVGGKTAIENTLGKEKRETALKASRIMDLENALEEEKRQTALKASRITTLESQLTEATLGDTENGNRLRQVEGDLEAANNSHAHALEQWTRLFFGPVAVYGEDTFKTAIAGGTHAATQDHRPWVVGEFWNVSQQECEFLGHSISTIVPMLVQVLEEEGFEVSRFHGMMRQLTKLVSRAPQVNTALLAWVIQCCNQVISARQEDLIPSQAAVWALADVLVSRWPDTGLVGYRSSDVVRECWDLIQQPDAHEGDSPLLKIQHGDNDLCLIRKQGWYWAVLMDMQERICYFLKPECMVPIGRLGLYLHLKAGTIDVQLKLDLDEVWNFYVKFWQLKN</sequence>
<dbReference type="Proteomes" id="UP000434172">
    <property type="component" value="Unassembled WGS sequence"/>
</dbReference>
<evidence type="ECO:0000256" key="2">
    <source>
        <dbReference type="SAM" id="MobiDB-lite"/>
    </source>
</evidence>
<dbReference type="EMBL" id="WOWK01000090">
    <property type="protein sequence ID" value="KAF0319829.1"/>
    <property type="molecule type" value="Genomic_DNA"/>
</dbReference>
<gene>
    <name evidence="3" type="ORF">GQ607_012931</name>
</gene>
<proteinExistence type="predicted"/>
<comment type="caution">
    <text evidence="3">The sequence shown here is derived from an EMBL/GenBank/DDBJ whole genome shotgun (WGS) entry which is preliminary data.</text>
</comment>
<dbReference type="OrthoDB" id="2289094at2759"/>
<feature type="coiled-coil region" evidence="1">
    <location>
        <begin position="87"/>
        <end position="132"/>
    </location>
</feature>
<organism evidence="3 4">
    <name type="scientific">Colletotrichum asianum</name>
    <dbReference type="NCBI Taxonomy" id="702518"/>
    <lineage>
        <taxon>Eukaryota</taxon>
        <taxon>Fungi</taxon>
        <taxon>Dikarya</taxon>
        <taxon>Ascomycota</taxon>
        <taxon>Pezizomycotina</taxon>
        <taxon>Sordariomycetes</taxon>
        <taxon>Hypocreomycetidae</taxon>
        <taxon>Glomerellales</taxon>
        <taxon>Glomerellaceae</taxon>
        <taxon>Colletotrichum</taxon>
        <taxon>Colletotrichum gloeosporioides species complex</taxon>
    </lineage>
</organism>
<dbReference type="AlphaFoldDB" id="A0A8H3W4E8"/>